<dbReference type="EMBL" id="LT859958">
    <property type="protein sequence ID" value="SMX54147.1"/>
    <property type="molecule type" value="Genomic_DNA"/>
</dbReference>
<dbReference type="InterPro" id="IPR023214">
    <property type="entry name" value="HAD_sf"/>
</dbReference>
<evidence type="ECO:0000313" key="1">
    <source>
        <dbReference type="EMBL" id="SMX54147.1"/>
    </source>
</evidence>
<keyword evidence="2" id="KW-1185">Reference proteome</keyword>
<protein>
    <recommendedName>
        <fullName evidence="3">HAD family hydrolase</fullName>
    </recommendedName>
</protein>
<evidence type="ECO:0000313" key="2">
    <source>
        <dbReference type="Proteomes" id="UP000195514"/>
    </source>
</evidence>
<organism evidence="1 2">
    <name type="scientific">Candidatus Brevifilum fermentans</name>
    <dbReference type="NCBI Taxonomy" id="1986204"/>
    <lineage>
        <taxon>Bacteria</taxon>
        <taxon>Bacillati</taxon>
        <taxon>Chloroflexota</taxon>
        <taxon>Anaerolineae</taxon>
        <taxon>Anaerolineales</taxon>
        <taxon>Anaerolineaceae</taxon>
        <taxon>Candidatus Brevifilum</taxon>
    </lineage>
</organism>
<dbReference type="InterPro" id="IPR036412">
    <property type="entry name" value="HAD-like_sf"/>
</dbReference>
<dbReference type="RefSeq" id="WP_087862018.1">
    <property type="nucleotide sequence ID" value="NZ_LT859958.1"/>
</dbReference>
<dbReference type="KEGG" id="abat:CFX1CAM_1082"/>
<accession>A0A1Y6K5M4</accession>
<proteinExistence type="predicted"/>
<dbReference type="OrthoDB" id="156023at2"/>
<dbReference type="SFLD" id="SFLDS00003">
    <property type="entry name" value="Haloacid_Dehalogenase"/>
    <property type="match status" value="1"/>
</dbReference>
<dbReference type="SUPFAM" id="SSF56784">
    <property type="entry name" value="HAD-like"/>
    <property type="match status" value="1"/>
</dbReference>
<dbReference type="SFLD" id="SFLDG01129">
    <property type="entry name" value="C1.5:_HAD__Beta-PGM__Phosphata"/>
    <property type="match status" value="1"/>
</dbReference>
<gene>
    <name evidence="1" type="ORF">CFX1CAM_1082</name>
</gene>
<name>A0A1Y6K5M4_9CHLR</name>
<dbReference type="AlphaFoldDB" id="A0A1Y6K5M4"/>
<dbReference type="Proteomes" id="UP000195514">
    <property type="component" value="Chromosome I"/>
</dbReference>
<evidence type="ECO:0008006" key="3">
    <source>
        <dbReference type="Google" id="ProtNLM"/>
    </source>
</evidence>
<dbReference type="Gene3D" id="3.40.50.1000">
    <property type="entry name" value="HAD superfamily/HAD-like"/>
    <property type="match status" value="1"/>
</dbReference>
<reference evidence="2" key="1">
    <citation type="submission" date="2017-05" db="EMBL/GenBank/DDBJ databases">
        <authorList>
            <person name="Kirkegaard R."/>
            <person name="Mcilroy J S."/>
        </authorList>
    </citation>
    <scope>NUCLEOTIDE SEQUENCE [LARGE SCALE GENOMIC DNA]</scope>
</reference>
<sequence length="385" mass="44629">MPLTVLFDLDETLLSTHMDRFLPRYFDLLGQTLSHLGQQEIIASQIHTAVEMMVANRDPAKTLKEVFDENFYPQLGTTAEACRPILDAFYQQQYPRIKSVVQARPESPELVKWCLSEGMPVAIATNPLFPHTATYQRIQWSGLDPKDFELFTAYDDFHFTKPNLAYYAEILGRMGWPEMPAVMIGDNPSDDLFPMDTFGFETFWIKQENQRISWEGGNLVDVKSWLKQVIHTPRRSPTSDPWVNIATMRATPAVFDTWIRAKPDWGPNVVKNPPKTRVVEALNSLIWFEKQVHLNLWGKSMLERIDDFIIHQSPSLGEHLNREDHNAQEILARFITARKSTLSRFEEFYLKASKELDEKSAQTINDFLYQIADHDRQLLRRAVNL</sequence>
<dbReference type="Pfam" id="PF00702">
    <property type="entry name" value="Hydrolase"/>
    <property type="match status" value="1"/>
</dbReference>